<dbReference type="RefSeq" id="WP_305991617.1">
    <property type="nucleotide sequence ID" value="NZ_JAVAMP010000002.1"/>
</dbReference>
<organism evidence="1 2">
    <name type="scientific">Chengkuizengella axinellae</name>
    <dbReference type="NCBI Taxonomy" id="3064388"/>
    <lineage>
        <taxon>Bacteria</taxon>
        <taxon>Bacillati</taxon>
        <taxon>Bacillota</taxon>
        <taxon>Bacilli</taxon>
        <taxon>Bacillales</taxon>
        <taxon>Paenibacillaceae</taxon>
        <taxon>Chengkuizengella</taxon>
    </lineage>
</organism>
<evidence type="ECO:0000313" key="1">
    <source>
        <dbReference type="EMBL" id="MDP5273631.1"/>
    </source>
</evidence>
<sequence>MGGYTTFGYLADYEGSLFDTVEVYDPTTNTWEVVANLHVERIGFELAVHENQIYVFGGESEAGNVNTAEMYNPETNTWIELNDMSGIRGEPHVEVYNDEIYVIGRSTKGNQTVFNIEKYMIKEDNWTEVVSFDQERYSFQTELLNGKAYVIGGLKEDQVGEKFNMY</sequence>
<accession>A0ABT9IWA5</accession>
<dbReference type="EMBL" id="JAVAMP010000002">
    <property type="protein sequence ID" value="MDP5273631.1"/>
    <property type="molecule type" value="Genomic_DNA"/>
</dbReference>
<dbReference type="InterPro" id="IPR052392">
    <property type="entry name" value="Kelch-BTB_domain-containing"/>
</dbReference>
<dbReference type="Pfam" id="PF24681">
    <property type="entry name" value="Kelch_KLHDC2_KLHL20_DRC7"/>
    <property type="match status" value="1"/>
</dbReference>
<dbReference type="PANTHER" id="PTHR46375">
    <property type="entry name" value="KELCH REPEAT AND BTB DOMAIN-CONTAINING PROTEIN 13-RELATED"/>
    <property type="match status" value="1"/>
</dbReference>
<reference evidence="1 2" key="1">
    <citation type="submission" date="2023-08" db="EMBL/GenBank/DDBJ databases">
        <authorList>
            <person name="Park J.-S."/>
        </authorList>
    </citation>
    <scope>NUCLEOTIDE SEQUENCE [LARGE SCALE GENOMIC DNA]</scope>
    <source>
        <strain evidence="1 2">2205SS18-9</strain>
    </source>
</reference>
<dbReference type="InterPro" id="IPR015915">
    <property type="entry name" value="Kelch-typ_b-propeller"/>
</dbReference>
<dbReference type="InterPro" id="IPR006652">
    <property type="entry name" value="Kelch_1"/>
</dbReference>
<dbReference type="PANTHER" id="PTHR46375:SF3">
    <property type="entry name" value="KELCH REPEAT AND BTB DOMAIN-CONTAINING PROTEIN 13"/>
    <property type="match status" value="1"/>
</dbReference>
<protein>
    <submittedName>
        <fullName evidence="1">Kelch repeat-containing protein</fullName>
    </submittedName>
</protein>
<evidence type="ECO:0000313" key="2">
    <source>
        <dbReference type="Proteomes" id="UP001231941"/>
    </source>
</evidence>
<gene>
    <name evidence="1" type="ORF">Q5Y73_05920</name>
</gene>
<dbReference type="SMART" id="SM00612">
    <property type="entry name" value="Kelch"/>
    <property type="match status" value="3"/>
</dbReference>
<proteinExistence type="predicted"/>
<keyword evidence="2" id="KW-1185">Reference proteome</keyword>
<dbReference type="Gene3D" id="2.120.10.80">
    <property type="entry name" value="Kelch-type beta propeller"/>
    <property type="match status" value="1"/>
</dbReference>
<comment type="caution">
    <text evidence="1">The sequence shown here is derived from an EMBL/GenBank/DDBJ whole genome shotgun (WGS) entry which is preliminary data.</text>
</comment>
<dbReference type="SUPFAM" id="SSF117281">
    <property type="entry name" value="Kelch motif"/>
    <property type="match status" value="1"/>
</dbReference>
<name>A0ABT9IWA5_9BACL</name>
<dbReference type="Proteomes" id="UP001231941">
    <property type="component" value="Unassembled WGS sequence"/>
</dbReference>